<accession>A0A5C4V5R3</accession>
<protein>
    <submittedName>
        <fullName evidence="1">Uncharacterized protein</fullName>
    </submittedName>
</protein>
<dbReference type="AlphaFoldDB" id="A0A5C4V5R3"/>
<dbReference type="RefSeq" id="WP_139637497.1">
    <property type="nucleotide sequence ID" value="NZ_VDLX02000028.1"/>
</dbReference>
<comment type="caution">
    <text evidence="1">The sequence shown here is derived from an EMBL/GenBank/DDBJ whole genome shotgun (WGS) entry which is preliminary data.</text>
</comment>
<evidence type="ECO:0000313" key="2">
    <source>
        <dbReference type="Proteomes" id="UP000312512"/>
    </source>
</evidence>
<reference evidence="1 2" key="1">
    <citation type="submission" date="2019-10" db="EMBL/GenBank/DDBJ databases">
        <title>Nonomuraea sp. nov., isolated from Phyllanthus amarus.</title>
        <authorList>
            <person name="Klykleung N."/>
            <person name="Tanasupawat S."/>
        </authorList>
    </citation>
    <scope>NUCLEOTIDE SEQUENCE [LARGE SCALE GENOMIC DNA]</scope>
    <source>
        <strain evidence="1 2">PA1-10</strain>
    </source>
</reference>
<gene>
    <name evidence="1" type="ORF">FH608_045905</name>
</gene>
<organism evidence="1 2">
    <name type="scientific">Nonomuraea phyllanthi</name>
    <dbReference type="NCBI Taxonomy" id="2219224"/>
    <lineage>
        <taxon>Bacteria</taxon>
        <taxon>Bacillati</taxon>
        <taxon>Actinomycetota</taxon>
        <taxon>Actinomycetes</taxon>
        <taxon>Streptosporangiales</taxon>
        <taxon>Streptosporangiaceae</taxon>
        <taxon>Nonomuraea</taxon>
    </lineage>
</organism>
<evidence type="ECO:0000313" key="1">
    <source>
        <dbReference type="EMBL" id="KAB8186832.1"/>
    </source>
</evidence>
<dbReference type="Proteomes" id="UP000312512">
    <property type="component" value="Unassembled WGS sequence"/>
</dbReference>
<name>A0A5C4V5R3_9ACTN</name>
<dbReference type="EMBL" id="VDLX02000028">
    <property type="protein sequence ID" value="KAB8186832.1"/>
    <property type="molecule type" value="Genomic_DNA"/>
</dbReference>
<sequence length="64" mass="6978">MKTSAATTRTAAEIKAATDEVYKLMAHQPASRRFVDKPRLNTGGCTAPSCSNRRCTCSQTRSSR</sequence>
<proteinExistence type="predicted"/>
<keyword evidence="2" id="KW-1185">Reference proteome</keyword>